<protein>
    <recommendedName>
        <fullName evidence="3">Sce7725 family protein</fullName>
    </recommendedName>
</protein>
<sequence length="312" mass="35290">MYFPYVRGKQFELIALRELCGLLHNFSTKISPVIEPIKGSSTLKSALKTLAAKKVNFSVIINPKVGGLVGEGNKIIELLKDVLQDYNNYQIAIIIDTKIEEQIPALIEGINNLDLNYQGVTLIHNSEISEVSIAEIQNNINVIYNIIYFSNTSRRYYRLFSEESRISLDDYFKDMPRNADYLEVGESPFSEEYRFYKDEGFFGFSDFLTVGDNYSDSGFLPRAVAMHLSYINASGKIMVKHFVSDSNGDVSDIGGKFAEALEKLVNWSISNNINTQAVEIYKDLHNRGHFPGLGTLKKLSIMNHIELIVDKI</sequence>
<evidence type="ECO:0000313" key="1">
    <source>
        <dbReference type="EMBL" id="AOW20153.1"/>
    </source>
</evidence>
<dbReference type="NCBIfam" id="NF033831">
    <property type="entry name" value="sce7725_fam"/>
    <property type="match status" value="1"/>
</dbReference>
<dbReference type="KEGG" id="lul:LPB138_05415"/>
<evidence type="ECO:0008006" key="3">
    <source>
        <dbReference type="Google" id="ProtNLM"/>
    </source>
</evidence>
<dbReference type="OrthoDB" id="8910160at2"/>
<gene>
    <name evidence="1" type="ORF">LPB138_05415</name>
</gene>
<evidence type="ECO:0000313" key="2">
    <source>
        <dbReference type="Proteomes" id="UP000176050"/>
    </source>
</evidence>
<name>A0A1D8P6F0_9FLAO</name>
<dbReference type="STRING" id="1850246.LPB138_05415"/>
<proteinExistence type="predicted"/>
<organism evidence="1 2">
    <name type="scientific">Urechidicola croceus</name>
    <dbReference type="NCBI Taxonomy" id="1850246"/>
    <lineage>
        <taxon>Bacteria</taxon>
        <taxon>Pseudomonadati</taxon>
        <taxon>Bacteroidota</taxon>
        <taxon>Flavobacteriia</taxon>
        <taxon>Flavobacteriales</taxon>
        <taxon>Flavobacteriaceae</taxon>
        <taxon>Urechidicola</taxon>
    </lineage>
</organism>
<dbReference type="Proteomes" id="UP000176050">
    <property type="component" value="Chromosome"/>
</dbReference>
<accession>A0A1D8P6F0</accession>
<dbReference type="RefSeq" id="WP_070236292.1">
    <property type="nucleotide sequence ID" value="NZ_CP017478.1"/>
</dbReference>
<dbReference type="AlphaFoldDB" id="A0A1D8P6F0"/>
<keyword evidence="2" id="KW-1185">Reference proteome</keyword>
<dbReference type="EMBL" id="CP017478">
    <property type="protein sequence ID" value="AOW20153.1"/>
    <property type="molecule type" value="Genomic_DNA"/>
</dbReference>
<dbReference type="InterPro" id="IPR047727">
    <property type="entry name" value="Sce7725-like"/>
</dbReference>
<reference evidence="1 2" key="1">
    <citation type="submission" date="2016-10" db="EMBL/GenBank/DDBJ databases">
        <title>Lutibacter sp. LPB0138, isolated from marine gastropod.</title>
        <authorList>
            <person name="Kim E."/>
            <person name="Yi H."/>
        </authorList>
    </citation>
    <scope>NUCLEOTIDE SEQUENCE [LARGE SCALE GENOMIC DNA]</scope>
    <source>
        <strain evidence="1 2">LPB0138</strain>
    </source>
</reference>